<evidence type="ECO:0000256" key="1">
    <source>
        <dbReference type="SAM" id="Phobius"/>
    </source>
</evidence>
<organism evidence="2 3">
    <name type="scientific">Phytophthora sojae (strain P6497)</name>
    <name type="common">Soybean stem and root rot agent</name>
    <name type="synonym">Phytophthora megasperma f. sp. glycines</name>
    <dbReference type="NCBI Taxonomy" id="1094619"/>
    <lineage>
        <taxon>Eukaryota</taxon>
        <taxon>Sar</taxon>
        <taxon>Stramenopiles</taxon>
        <taxon>Oomycota</taxon>
        <taxon>Peronosporomycetes</taxon>
        <taxon>Peronosporales</taxon>
        <taxon>Peronosporaceae</taxon>
        <taxon>Phytophthora</taxon>
    </lineage>
</organism>
<reference evidence="2 3" key="1">
    <citation type="journal article" date="2006" name="Science">
        <title>Phytophthora genome sequences uncover evolutionary origins and mechanisms of pathogenesis.</title>
        <authorList>
            <person name="Tyler B.M."/>
            <person name="Tripathy S."/>
            <person name="Zhang X."/>
            <person name="Dehal P."/>
            <person name="Jiang R.H."/>
            <person name="Aerts A."/>
            <person name="Arredondo F.D."/>
            <person name="Baxter L."/>
            <person name="Bensasson D."/>
            <person name="Beynon J.L."/>
            <person name="Chapman J."/>
            <person name="Damasceno C.M."/>
            <person name="Dorrance A.E."/>
            <person name="Dou D."/>
            <person name="Dickerman A.W."/>
            <person name="Dubchak I.L."/>
            <person name="Garbelotto M."/>
            <person name="Gijzen M."/>
            <person name="Gordon S.G."/>
            <person name="Govers F."/>
            <person name="Grunwald N.J."/>
            <person name="Huang W."/>
            <person name="Ivors K.L."/>
            <person name="Jones R.W."/>
            <person name="Kamoun S."/>
            <person name="Krampis K."/>
            <person name="Lamour K.H."/>
            <person name="Lee M.K."/>
            <person name="McDonald W.H."/>
            <person name="Medina M."/>
            <person name="Meijer H.J."/>
            <person name="Nordberg E.K."/>
            <person name="Maclean D.J."/>
            <person name="Ospina-Giraldo M.D."/>
            <person name="Morris P.F."/>
            <person name="Phuntumart V."/>
            <person name="Putnam N.H."/>
            <person name="Rash S."/>
            <person name="Rose J.K."/>
            <person name="Sakihama Y."/>
            <person name="Salamov A.A."/>
            <person name="Savidor A."/>
            <person name="Scheuring C.F."/>
            <person name="Smith B.M."/>
            <person name="Sobral B.W."/>
            <person name="Terry A."/>
            <person name="Torto-Alalibo T.A."/>
            <person name="Win J."/>
            <person name="Xu Z."/>
            <person name="Zhang H."/>
            <person name="Grigoriev I.V."/>
            <person name="Rokhsar D.S."/>
            <person name="Boore J.L."/>
        </authorList>
    </citation>
    <scope>NUCLEOTIDE SEQUENCE [LARGE SCALE GENOMIC DNA]</scope>
    <source>
        <strain evidence="2 3">P6497</strain>
    </source>
</reference>
<keyword evidence="1" id="KW-0812">Transmembrane</keyword>
<protein>
    <submittedName>
        <fullName evidence="2">Uncharacterized protein</fullName>
    </submittedName>
</protein>
<accession>G4YRR1</accession>
<gene>
    <name evidence="2" type="ORF">PHYSODRAFT_486773</name>
</gene>
<dbReference type="KEGG" id="psoj:PHYSODRAFT_486773"/>
<name>G4YRR1_PHYSP</name>
<dbReference type="AlphaFoldDB" id="G4YRR1"/>
<dbReference type="EMBL" id="JH159152">
    <property type="protein sequence ID" value="EGZ24102.1"/>
    <property type="molecule type" value="Genomic_DNA"/>
</dbReference>
<dbReference type="Proteomes" id="UP000002640">
    <property type="component" value="Unassembled WGS sequence"/>
</dbReference>
<keyword evidence="3" id="KW-1185">Reference proteome</keyword>
<evidence type="ECO:0000313" key="3">
    <source>
        <dbReference type="Proteomes" id="UP000002640"/>
    </source>
</evidence>
<evidence type="ECO:0000313" key="2">
    <source>
        <dbReference type="EMBL" id="EGZ24102.1"/>
    </source>
</evidence>
<keyword evidence="1" id="KW-1133">Transmembrane helix</keyword>
<feature type="transmembrane region" description="Helical" evidence="1">
    <location>
        <begin position="107"/>
        <end position="131"/>
    </location>
</feature>
<dbReference type="RefSeq" id="XP_009519390.1">
    <property type="nucleotide sequence ID" value="XM_009521095.1"/>
</dbReference>
<keyword evidence="1" id="KW-0472">Membrane</keyword>
<dbReference type="GeneID" id="20656071"/>
<sequence>MHSTLPVSTSMLKTLIVGDLLVRTVLLEGLFHQSLDSARILLGSLLLVISNAVEDTLVVRLGEVDDVLVITNRLRNDSLAITQSMVALVDIDFEATNSMERISEITFLRILALLLIATGVLNTDVLLIFGWK</sequence>
<dbReference type="InParanoid" id="G4YRR1"/>
<proteinExistence type="predicted"/>